<dbReference type="PRINTS" id="PR00380">
    <property type="entry name" value="KINESINHEAVY"/>
</dbReference>
<dbReference type="InterPro" id="IPR027417">
    <property type="entry name" value="P-loop_NTPase"/>
</dbReference>
<sequence length="403" mass="44800">MHNFTQLKFVGPFFIGNTSIKPNLGISFPGSLVAPSVRIPLKILGLEESYGVNYYYEQNEDNDLIFSREVKPLIFGVLEECNSTVIACGARGSGKTFVIQGSDEKPGLATLAIVEILSMAEQNGNLVTISFYEVYQEHVYDLLDPKQPTISILVYKGKIQHKGLSQAIFQVPVKFVTEFRKLHASMCGSRKSVQKIAGELPCRNHRGLIIHLVSPSKNDDICLVGKMNFIDLAGYEDARRKSVDDLNLVESTKINRSIYAIHNVVYSLNANESHVPYWESKLTHMLKDSLGGLNRIIMITCLNPSFCQDFVYMVSLASWSCLGINRGAVDSTKKAKSSTRPMVPSSHKKNILPRSVSTTVKKHTASKVHLFEKKANCLASALKGRKLFDEAIHQTTSEKVSNI</sequence>
<reference evidence="4" key="1">
    <citation type="submission" date="2021-01" db="UniProtKB">
        <authorList>
            <consortium name="EnsemblPlants"/>
        </authorList>
    </citation>
    <scope>IDENTIFICATION</scope>
</reference>
<dbReference type="PROSITE" id="PS50067">
    <property type="entry name" value="KINESIN_MOTOR_2"/>
    <property type="match status" value="1"/>
</dbReference>
<dbReference type="GO" id="GO:0007052">
    <property type="term" value="P:mitotic spindle organization"/>
    <property type="evidence" value="ECO:0007669"/>
    <property type="project" value="TreeGrafter"/>
</dbReference>
<dbReference type="SMART" id="SM00129">
    <property type="entry name" value="KISc"/>
    <property type="match status" value="1"/>
</dbReference>
<comment type="similarity">
    <text evidence="2">Belongs to the TRAFAC class myosin-kinesin ATPase superfamily. Kinesin family.</text>
</comment>
<dbReference type="EnsemblPlants" id="QL93p0390_0005:mrna">
    <property type="protein sequence ID" value="QL93p0390_0005:mrna"/>
    <property type="gene ID" value="QL93p0390_0005"/>
</dbReference>
<proteinExistence type="inferred from homology"/>
<dbReference type="GO" id="GO:0008017">
    <property type="term" value="F:microtubule binding"/>
    <property type="evidence" value="ECO:0007669"/>
    <property type="project" value="InterPro"/>
</dbReference>
<keyword evidence="2" id="KW-0067">ATP-binding</keyword>
<organism evidence="4 5">
    <name type="scientific">Quercus lobata</name>
    <name type="common">Valley oak</name>
    <dbReference type="NCBI Taxonomy" id="97700"/>
    <lineage>
        <taxon>Eukaryota</taxon>
        <taxon>Viridiplantae</taxon>
        <taxon>Streptophyta</taxon>
        <taxon>Embryophyta</taxon>
        <taxon>Tracheophyta</taxon>
        <taxon>Spermatophyta</taxon>
        <taxon>Magnoliopsida</taxon>
        <taxon>eudicotyledons</taxon>
        <taxon>Gunneridae</taxon>
        <taxon>Pentapetalae</taxon>
        <taxon>rosids</taxon>
        <taxon>fabids</taxon>
        <taxon>Fagales</taxon>
        <taxon>Fagaceae</taxon>
        <taxon>Quercus</taxon>
    </lineage>
</organism>
<evidence type="ECO:0000313" key="5">
    <source>
        <dbReference type="Proteomes" id="UP000594261"/>
    </source>
</evidence>
<dbReference type="OMA" id="INSNETW"/>
<evidence type="ECO:0000256" key="1">
    <source>
        <dbReference type="ARBA" id="ARBA00023175"/>
    </source>
</evidence>
<dbReference type="FunCoup" id="A0A7N2N7B4">
    <property type="interactions" value="190"/>
</dbReference>
<evidence type="ECO:0000256" key="2">
    <source>
        <dbReference type="PROSITE-ProRule" id="PRU00283"/>
    </source>
</evidence>
<dbReference type="InterPro" id="IPR001752">
    <property type="entry name" value="Kinesin_motor_dom"/>
</dbReference>
<protein>
    <recommendedName>
        <fullName evidence="3">Kinesin motor domain-containing protein</fullName>
    </recommendedName>
</protein>
<dbReference type="Proteomes" id="UP000594261">
    <property type="component" value="Unassembled WGS sequence"/>
</dbReference>
<evidence type="ECO:0000313" key="4">
    <source>
        <dbReference type="EnsemblPlants" id="QL93p0390_0005:mrna"/>
    </source>
</evidence>
<dbReference type="GO" id="GO:0005524">
    <property type="term" value="F:ATP binding"/>
    <property type="evidence" value="ECO:0007669"/>
    <property type="project" value="UniProtKB-UniRule"/>
</dbReference>
<dbReference type="PANTHER" id="PTHR47969:SF9">
    <property type="entry name" value="KINESIN-LIKE PROTEIN"/>
    <property type="match status" value="1"/>
</dbReference>
<name>A0A7N2N7B4_QUELO</name>
<keyword evidence="5" id="KW-1185">Reference proteome</keyword>
<dbReference type="GO" id="GO:0051231">
    <property type="term" value="P:spindle elongation"/>
    <property type="evidence" value="ECO:0007669"/>
    <property type="project" value="TreeGrafter"/>
</dbReference>
<dbReference type="Pfam" id="PF00225">
    <property type="entry name" value="Kinesin"/>
    <property type="match status" value="1"/>
</dbReference>
<keyword evidence="1 2" id="KW-0505">Motor protein</keyword>
<keyword evidence="2" id="KW-0547">Nucleotide-binding</keyword>
<dbReference type="PANTHER" id="PTHR47969">
    <property type="entry name" value="CHROMOSOME-ASSOCIATED KINESIN KIF4A-RELATED"/>
    <property type="match status" value="1"/>
</dbReference>
<accession>A0A7N2N7B4</accession>
<dbReference type="GO" id="GO:0007018">
    <property type="term" value="P:microtubule-based movement"/>
    <property type="evidence" value="ECO:0007669"/>
    <property type="project" value="InterPro"/>
</dbReference>
<feature type="binding site" evidence="2">
    <location>
        <begin position="89"/>
        <end position="96"/>
    </location>
    <ligand>
        <name>ATP</name>
        <dbReference type="ChEBI" id="CHEBI:30616"/>
    </ligand>
</feature>
<dbReference type="Gene3D" id="3.40.850.10">
    <property type="entry name" value="Kinesin motor domain"/>
    <property type="match status" value="1"/>
</dbReference>
<dbReference type="GO" id="GO:0005875">
    <property type="term" value="C:microtubule associated complex"/>
    <property type="evidence" value="ECO:0007669"/>
    <property type="project" value="TreeGrafter"/>
</dbReference>
<dbReference type="Gramene" id="QL93p0390_0005:mrna">
    <property type="protein sequence ID" value="QL93p0390_0005:mrna"/>
    <property type="gene ID" value="QL93p0390_0005"/>
</dbReference>
<dbReference type="InterPro" id="IPR036961">
    <property type="entry name" value="Kinesin_motor_dom_sf"/>
</dbReference>
<evidence type="ECO:0000259" key="3">
    <source>
        <dbReference type="PROSITE" id="PS50067"/>
    </source>
</evidence>
<feature type="domain" description="Kinesin motor" evidence="3">
    <location>
        <begin position="1"/>
        <end position="329"/>
    </location>
</feature>
<dbReference type="InterPro" id="IPR027640">
    <property type="entry name" value="Kinesin-like_fam"/>
</dbReference>
<dbReference type="InParanoid" id="A0A7N2N7B4"/>
<dbReference type="SUPFAM" id="SSF52540">
    <property type="entry name" value="P-loop containing nucleoside triphosphate hydrolases"/>
    <property type="match status" value="1"/>
</dbReference>
<dbReference type="GO" id="GO:0003777">
    <property type="term" value="F:microtubule motor activity"/>
    <property type="evidence" value="ECO:0007669"/>
    <property type="project" value="InterPro"/>
</dbReference>
<dbReference type="AlphaFoldDB" id="A0A7N2N7B4"/>